<dbReference type="Proteomes" id="UP000003527">
    <property type="component" value="Unassembled WGS sequence"/>
</dbReference>
<gene>
    <name evidence="3" type="ORF">HMPREF9624_01663</name>
</gene>
<keyword evidence="4" id="KW-1185">Reference proteome</keyword>
<dbReference type="Gene3D" id="2.10.270.10">
    <property type="entry name" value="Cholin Binding"/>
    <property type="match status" value="2"/>
</dbReference>
<feature type="repeat" description="Cell wall-binding" evidence="2">
    <location>
        <begin position="408"/>
        <end position="427"/>
    </location>
</feature>
<reference evidence="3 4" key="1">
    <citation type="submission" date="2011-08" db="EMBL/GenBank/DDBJ databases">
        <title>The Genome Sequence of Oribacterium sp. ACB7.</title>
        <authorList>
            <consortium name="The Broad Institute Genome Sequencing Platform"/>
            <person name="Earl A."/>
            <person name="Ward D."/>
            <person name="Feldgarden M."/>
            <person name="Gevers D."/>
            <person name="Sizova M."/>
            <person name="Hazen A."/>
            <person name="Epstein S."/>
            <person name="Young S.K."/>
            <person name="Zeng Q."/>
            <person name="Gargeya S."/>
            <person name="Fitzgerald M."/>
            <person name="Haas B."/>
            <person name="Abouelleil A."/>
            <person name="Alvarado L."/>
            <person name="Arachchi H.M."/>
            <person name="Berlin A."/>
            <person name="Brown A."/>
            <person name="Chapman S.B."/>
            <person name="Chen Z."/>
            <person name="Dunbar C."/>
            <person name="Freedman E."/>
            <person name="Gearin G."/>
            <person name="Gellesch M."/>
            <person name="Goldberg J."/>
            <person name="Griggs A."/>
            <person name="Gujja S."/>
            <person name="Heiman D."/>
            <person name="Howarth C."/>
            <person name="Larson L."/>
            <person name="Lui A."/>
            <person name="MacDonald P.J.P."/>
            <person name="Montmayeur A."/>
            <person name="Murphy C."/>
            <person name="Neiman D."/>
            <person name="Pearson M."/>
            <person name="Priest M."/>
            <person name="Roberts A."/>
            <person name="Saif S."/>
            <person name="Shea T."/>
            <person name="Shenoy N."/>
            <person name="Sisk P."/>
            <person name="Stolte C."/>
            <person name="Sykes S."/>
            <person name="Wortman J."/>
            <person name="Nusbaum C."/>
            <person name="Birren B."/>
        </authorList>
    </citation>
    <scope>NUCLEOTIDE SEQUENCE [LARGE SCALE GENOMIC DNA]</scope>
    <source>
        <strain evidence="3 4">ACB7</strain>
    </source>
</reference>
<dbReference type="Pfam" id="PF01473">
    <property type="entry name" value="Choline_bind_1"/>
    <property type="match status" value="2"/>
</dbReference>
<dbReference type="HOGENOM" id="CLU_048243_0_0_9"/>
<organism evidence="3 4">
    <name type="scientific">Oribacterium asaccharolyticum ACB7</name>
    <dbReference type="NCBI Taxonomy" id="796944"/>
    <lineage>
        <taxon>Bacteria</taxon>
        <taxon>Bacillati</taxon>
        <taxon>Bacillota</taxon>
        <taxon>Clostridia</taxon>
        <taxon>Lachnospirales</taxon>
        <taxon>Lachnospiraceae</taxon>
        <taxon>Oribacterium</taxon>
    </lineage>
</organism>
<accession>G9WRE7</accession>
<feature type="repeat" description="Cell wall-binding" evidence="2">
    <location>
        <begin position="388"/>
        <end position="407"/>
    </location>
</feature>
<protein>
    <submittedName>
        <fullName evidence="3">Uncharacterized protein</fullName>
    </submittedName>
</protein>
<evidence type="ECO:0000256" key="2">
    <source>
        <dbReference type="PROSITE-ProRule" id="PRU00591"/>
    </source>
</evidence>
<evidence type="ECO:0000256" key="1">
    <source>
        <dbReference type="ARBA" id="ARBA00022737"/>
    </source>
</evidence>
<keyword evidence="1" id="KW-0677">Repeat</keyword>
<dbReference type="EMBL" id="AFZD01000003">
    <property type="protein sequence ID" value="EHL14334.1"/>
    <property type="molecule type" value="Genomic_DNA"/>
</dbReference>
<dbReference type="SUPFAM" id="SSF69360">
    <property type="entry name" value="Cell wall binding repeat"/>
    <property type="match status" value="1"/>
</dbReference>
<evidence type="ECO:0000313" key="4">
    <source>
        <dbReference type="Proteomes" id="UP000003527"/>
    </source>
</evidence>
<dbReference type="PATRIC" id="fig|796944.3.peg.170"/>
<dbReference type="AlphaFoldDB" id="G9WRE7"/>
<proteinExistence type="predicted"/>
<evidence type="ECO:0000313" key="3">
    <source>
        <dbReference type="EMBL" id="EHL14334.1"/>
    </source>
</evidence>
<dbReference type="InterPro" id="IPR018337">
    <property type="entry name" value="Cell_wall/Cho-bd_repeat"/>
</dbReference>
<comment type="caution">
    <text evidence="3">The sequence shown here is derived from an EMBL/GenBank/DDBJ whole genome shotgun (WGS) entry which is preliminary data.</text>
</comment>
<dbReference type="PROSITE" id="PS51170">
    <property type="entry name" value="CW"/>
    <property type="match status" value="2"/>
</dbReference>
<name>G9WRE7_9FIRM</name>
<dbReference type="Pfam" id="PF19127">
    <property type="entry name" value="Choline_bind_3"/>
    <property type="match status" value="1"/>
</dbReference>
<dbReference type="RefSeq" id="WP_009537394.1">
    <property type="nucleotide sequence ID" value="NZ_JH414506.1"/>
</dbReference>
<sequence>MKKQWQMQVHPVDGKEMRQEKRELRVLELAERSILFLLLLWIFVFSLSERARAAESSVIESVDISFQSDFGGQEEIQSPNITVQQNDVEIADIHYIKSYDAWVPGQKLRVEILLKAKDGKVFARSLNRDKVKVNGANYVEAGERKGNQLMVKADFIPKMALGNVQYAAWNAAHTMGIWQKVRFAPSYTVTLYGDNQLVKEYTGVKTTYVDFAQDMKDLSKVYYYEVKAAPFTEEEKKYFKEGQFVTATTDEVEEPKGDKPADLDEEDNIEAYIAAGNGVLPNAWRYVGRHWYFIDAQGKVKKGWLERGGEWFFLNNRSGAMETGLVETSTGKFAYFKQDGSMISNTWLQTGPDVWYYFGLDGYMYYGWWKNSDGNWFYLNQSLGGKMQIGWLKWNEKWYYMDKNGVMQTGFRVINGKTYYFNESGEMLTNTTVQGKRLGADGAAA</sequence>